<reference evidence="1 2" key="1">
    <citation type="submission" date="2019-09" db="EMBL/GenBank/DDBJ databases">
        <authorList>
            <person name="Chandra G."/>
            <person name="Truman W A."/>
        </authorList>
    </citation>
    <scope>NUCLEOTIDE SEQUENCE [LARGE SCALE GENOMIC DNA]</scope>
    <source>
        <strain evidence="1">PS833</strain>
    </source>
</reference>
<organism evidence="1 2">
    <name type="scientific">Pseudomonas fluorescens</name>
    <dbReference type="NCBI Taxonomy" id="294"/>
    <lineage>
        <taxon>Bacteria</taxon>
        <taxon>Pseudomonadati</taxon>
        <taxon>Pseudomonadota</taxon>
        <taxon>Gammaproteobacteria</taxon>
        <taxon>Pseudomonadales</taxon>
        <taxon>Pseudomonadaceae</taxon>
        <taxon>Pseudomonas</taxon>
    </lineage>
</organism>
<evidence type="ECO:0000313" key="2">
    <source>
        <dbReference type="Proteomes" id="UP000409037"/>
    </source>
</evidence>
<gene>
    <name evidence="1" type="ORF">PS833_06487</name>
</gene>
<dbReference type="AlphaFoldDB" id="A0A5E7G6V7"/>
<proteinExistence type="predicted"/>
<dbReference type="EMBL" id="CABVHU010000030">
    <property type="protein sequence ID" value="VVO44753.1"/>
    <property type="molecule type" value="Genomic_DNA"/>
</dbReference>
<dbReference type="Proteomes" id="UP000409037">
    <property type="component" value="Unassembled WGS sequence"/>
</dbReference>
<protein>
    <submittedName>
        <fullName evidence="1">Uncharacterized protein</fullName>
    </submittedName>
</protein>
<name>A0A5E7G6V7_PSEFL</name>
<accession>A0A5E7G6V7</accession>
<sequence length="47" mass="5335">MPSQETGRRFHWLVELRDSSLASALVAKVVRRLVATLIASGRLHRHI</sequence>
<evidence type="ECO:0000313" key="1">
    <source>
        <dbReference type="EMBL" id="VVO44753.1"/>
    </source>
</evidence>